<keyword evidence="3" id="KW-1185">Reference proteome</keyword>
<sequence length="93" mass="11431">MKGLKQHFDPEGIKRQFYYNFKKMFFTYRKAKNIIFYFQTGRARLAARKPHVFAILCILGFYSAIRTNRFVRKRKLIREWNDDLALYKKQQNK</sequence>
<name>A0ABV2AV39_9EUKA</name>
<evidence type="ECO:0000313" key="2">
    <source>
        <dbReference type="EMBL" id="MES1923522.1"/>
    </source>
</evidence>
<evidence type="ECO:0000256" key="1">
    <source>
        <dbReference type="SAM" id="Phobius"/>
    </source>
</evidence>
<accession>A0ABV2AV39</accession>
<keyword evidence="1" id="KW-0472">Membrane</keyword>
<dbReference type="EMBL" id="JBDODL010006621">
    <property type="protein sequence ID" value="MES1923522.1"/>
    <property type="molecule type" value="Genomic_DNA"/>
</dbReference>
<protein>
    <submittedName>
        <fullName evidence="2">Uncharacterized protein</fullName>
    </submittedName>
</protein>
<keyword evidence="1" id="KW-0812">Transmembrane</keyword>
<dbReference type="Proteomes" id="UP001439008">
    <property type="component" value="Unassembled WGS sequence"/>
</dbReference>
<keyword evidence="1" id="KW-1133">Transmembrane helix</keyword>
<comment type="caution">
    <text evidence="2">The sequence shown here is derived from an EMBL/GenBank/DDBJ whole genome shotgun (WGS) entry which is preliminary data.</text>
</comment>
<organism evidence="2 3">
    <name type="scientific">Bonamia ostreae</name>
    <dbReference type="NCBI Taxonomy" id="126728"/>
    <lineage>
        <taxon>Eukaryota</taxon>
        <taxon>Sar</taxon>
        <taxon>Rhizaria</taxon>
        <taxon>Endomyxa</taxon>
        <taxon>Ascetosporea</taxon>
        <taxon>Haplosporida</taxon>
        <taxon>Bonamia</taxon>
    </lineage>
</organism>
<evidence type="ECO:0000313" key="3">
    <source>
        <dbReference type="Proteomes" id="UP001439008"/>
    </source>
</evidence>
<proteinExistence type="predicted"/>
<reference evidence="2 3" key="1">
    <citation type="journal article" date="2024" name="BMC Biol.">
        <title>Comparative genomics of Ascetosporea gives new insight into the evolutionary basis for animal parasitism in Rhizaria.</title>
        <authorList>
            <person name="Hiltunen Thoren M."/>
            <person name="Onut-Brannstrom I."/>
            <person name="Alfjorden A."/>
            <person name="Peckova H."/>
            <person name="Swords F."/>
            <person name="Hooper C."/>
            <person name="Holzer A.S."/>
            <person name="Bass D."/>
            <person name="Burki F."/>
        </authorList>
    </citation>
    <scope>NUCLEOTIDE SEQUENCE [LARGE SCALE GENOMIC DNA]</scope>
    <source>
        <strain evidence="2">20-A016</strain>
    </source>
</reference>
<gene>
    <name evidence="2" type="ORF">MHBO_005106</name>
</gene>
<feature type="transmembrane region" description="Helical" evidence="1">
    <location>
        <begin position="51"/>
        <end position="68"/>
    </location>
</feature>